<feature type="region of interest" description="Disordered" evidence="1">
    <location>
        <begin position="26"/>
        <end position="54"/>
    </location>
</feature>
<protein>
    <submittedName>
        <fullName evidence="2">Uncharacterized protein</fullName>
    </submittedName>
</protein>
<dbReference type="AlphaFoldDB" id="A0A840NNJ9"/>
<accession>A0A840NNJ9</accession>
<organism evidence="2 3">
    <name type="scientific">Saccharopolyspora gloriosae</name>
    <dbReference type="NCBI Taxonomy" id="455344"/>
    <lineage>
        <taxon>Bacteria</taxon>
        <taxon>Bacillati</taxon>
        <taxon>Actinomycetota</taxon>
        <taxon>Actinomycetes</taxon>
        <taxon>Pseudonocardiales</taxon>
        <taxon>Pseudonocardiaceae</taxon>
        <taxon>Saccharopolyspora</taxon>
    </lineage>
</organism>
<evidence type="ECO:0000256" key="1">
    <source>
        <dbReference type="SAM" id="MobiDB-lite"/>
    </source>
</evidence>
<gene>
    <name evidence="2" type="ORF">BJ969_005759</name>
</gene>
<keyword evidence="3" id="KW-1185">Reference proteome</keyword>
<dbReference type="RefSeq" id="WP_184484184.1">
    <property type="nucleotide sequence ID" value="NZ_JACHIV010000001.1"/>
</dbReference>
<proteinExistence type="predicted"/>
<reference evidence="2 3" key="1">
    <citation type="submission" date="2020-08" db="EMBL/GenBank/DDBJ databases">
        <title>Sequencing the genomes of 1000 actinobacteria strains.</title>
        <authorList>
            <person name="Klenk H.-P."/>
        </authorList>
    </citation>
    <scope>NUCLEOTIDE SEQUENCE [LARGE SCALE GENOMIC DNA]</scope>
    <source>
        <strain evidence="2 3">DSM 45582</strain>
    </source>
</reference>
<sequence>MAGAALLLLALIAIVLVLLAPDRHDDEEGTVTIPAPRAEDQNDLPVAANEKENA</sequence>
<comment type="caution">
    <text evidence="2">The sequence shown here is derived from an EMBL/GenBank/DDBJ whole genome shotgun (WGS) entry which is preliminary data.</text>
</comment>
<evidence type="ECO:0000313" key="2">
    <source>
        <dbReference type="EMBL" id="MBB5072671.1"/>
    </source>
</evidence>
<dbReference type="Proteomes" id="UP000580474">
    <property type="component" value="Unassembled WGS sequence"/>
</dbReference>
<dbReference type="EMBL" id="JACHIV010000001">
    <property type="protein sequence ID" value="MBB5072671.1"/>
    <property type="molecule type" value="Genomic_DNA"/>
</dbReference>
<evidence type="ECO:0000313" key="3">
    <source>
        <dbReference type="Proteomes" id="UP000580474"/>
    </source>
</evidence>
<name>A0A840NNJ9_9PSEU</name>